<dbReference type="PANTHER" id="PTHR46289">
    <property type="entry name" value="52 KDA REPRESSOR OF THE INHIBITOR OF THE PROTEIN KINASE-LIKE PROTEIN-RELATED"/>
    <property type="match status" value="1"/>
</dbReference>
<dbReference type="Proteomes" id="UP001353858">
    <property type="component" value="Unassembled WGS sequence"/>
</dbReference>
<feature type="domain" description="HAT C-terminal dimerisation" evidence="1">
    <location>
        <begin position="204"/>
        <end position="250"/>
    </location>
</feature>
<evidence type="ECO:0000313" key="3">
    <source>
        <dbReference type="Proteomes" id="UP001353858"/>
    </source>
</evidence>
<evidence type="ECO:0000313" key="2">
    <source>
        <dbReference type="EMBL" id="KAK4883548.1"/>
    </source>
</evidence>
<dbReference type="SUPFAM" id="SSF53098">
    <property type="entry name" value="Ribonuclease H-like"/>
    <property type="match status" value="1"/>
</dbReference>
<dbReference type="InterPro" id="IPR008906">
    <property type="entry name" value="HATC_C_dom"/>
</dbReference>
<name>A0AAN7QLG9_9COLE</name>
<sequence length="253" mass="30043">MLGIKSHITGLTIYFYKPYQVVILPRKKANRQQPRISNHLIYRWFQNCVLNRESRAVHKRAINFGCLTTILQVICKQPKTRNEAQSILNKILTLDTFQGREKFRIQVYLPIIDELITQLQRRSQAYDELLNLFGFFSKLTVLRAKKLEVHCQKFSEFYVNDVDGNDLLLECLHFEHHLLQEKMLGMYSSSIPIHQMYKLLKNNHLEETFPNLEIAFRIFLSLMITNASGERSFSKLKLIKNELRNRMIQERLR</sequence>
<dbReference type="InterPro" id="IPR052958">
    <property type="entry name" value="IFN-induced_PKR_regulator"/>
</dbReference>
<dbReference type="PANTHER" id="PTHR46289:SF14">
    <property type="entry name" value="DUF4371 DOMAIN-CONTAINING PROTEIN"/>
    <property type="match status" value="1"/>
</dbReference>
<comment type="caution">
    <text evidence="2">The sequence shown here is derived from an EMBL/GenBank/DDBJ whole genome shotgun (WGS) entry which is preliminary data.</text>
</comment>
<dbReference type="Pfam" id="PF05699">
    <property type="entry name" value="Dimer_Tnp_hAT"/>
    <property type="match status" value="1"/>
</dbReference>
<gene>
    <name evidence="2" type="ORF">RN001_006867</name>
</gene>
<dbReference type="EMBL" id="JARPUR010000002">
    <property type="protein sequence ID" value="KAK4883548.1"/>
    <property type="molecule type" value="Genomic_DNA"/>
</dbReference>
<dbReference type="InterPro" id="IPR012337">
    <property type="entry name" value="RNaseH-like_sf"/>
</dbReference>
<protein>
    <recommendedName>
        <fullName evidence="1">HAT C-terminal dimerisation domain-containing protein</fullName>
    </recommendedName>
</protein>
<dbReference type="GO" id="GO:0046983">
    <property type="term" value="F:protein dimerization activity"/>
    <property type="evidence" value="ECO:0007669"/>
    <property type="project" value="InterPro"/>
</dbReference>
<proteinExistence type="predicted"/>
<accession>A0AAN7QLG9</accession>
<reference evidence="3" key="1">
    <citation type="submission" date="2023-01" db="EMBL/GenBank/DDBJ databases">
        <title>Key to firefly adult light organ development and bioluminescence: homeobox transcription factors regulate luciferase expression and transportation to peroxisome.</title>
        <authorList>
            <person name="Fu X."/>
        </authorList>
    </citation>
    <scope>NUCLEOTIDE SEQUENCE [LARGE SCALE GENOMIC DNA]</scope>
</reference>
<organism evidence="2 3">
    <name type="scientific">Aquatica leii</name>
    <dbReference type="NCBI Taxonomy" id="1421715"/>
    <lineage>
        <taxon>Eukaryota</taxon>
        <taxon>Metazoa</taxon>
        <taxon>Ecdysozoa</taxon>
        <taxon>Arthropoda</taxon>
        <taxon>Hexapoda</taxon>
        <taxon>Insecta</taxon>
        <taxon>Pterygota</taxon>
        <taxon>Neoptera</taxon>
        <taxon>Endopterygota</taxon>
        <taxon>Coleoptera</taxon>
        <taxon>Polyphaga</taxon>
        <taxon>Elateriformia</taxon>
        <taxon>Elateroidea</taxon>
        <taxon>Lampyridae</taxon>
        <taxon>Luciolinae</taxon>
        <taxon>Aquatica</taxon>
    </lineage>
</organism>
<dbReference type="AlphaFoldDB" id="A0AAN7QLG9"/>
<evidence type="ECO:0000259" key="1">
    <source>
        <dbReference type="Pfam" id="PF05699"/>
    </source>
</evidence>
<keyword evidence="3" id="KW-1185">Reference proteome</keyword>